<dbReference type="Proteomes" id="UP001595748">
    <property type="component" value="Unassembled WGS sequence"/>
</dbReference>
<feature type="chain" id="PRO_5046045138" evidence="2">
    <location>
        <begin position="19"/>
        <end position="332"/>
    </location>
</feature>
<dbReference type="EMBL" id="JBHRZF010000174">
    <property type="protein sequence ID" value="MFC3862121.1"/>
    <property type="molecule type" value="Genomic_DNA"/>
</dbReference>
<feature type="signal peptide" evidence="2">
    <location>
        <begin position="1"/>
        <end position="18"/>
    </location>
</feature>
<dbReference type="SUPFAM" id="SSF82171">
    <property type="entry name" value="DPP6 N-terminal domain-like"/>
    <property type="match status" value="1"/>
</dbReference>
<dbReference type="PROSITE" id="PS50082">
    <property type="entry name" value="WD_REPEATS_2"/>
    <property type="match status" value="1"/>
</dbReference>
<accession>A0ABV8AC09</accession>
<dbReference type="Gene3D" id="2.130.10.10">
    <property type="entry name" value="YVTN repeat-like/Quinoprotein amine dehydrogenase"/>
    <property type="match status" value="1"/>
</dbReference>
<name>A0ABV8AC09_9DEIO</name>
<keyword evidence="2" id="KW-0732">Signal</keyword>
<feature type="repeat" description="WD" evidence="1">
    <location>
        <begin position="137"/>
        <end position="168"/>
    </location>
</feature>
<comment type="caution">
    <text evidence="3">The sequence shown here is derived from an EMBL/GenBank/DDBJ whole genome shotgun (WGS) entry which is preliminary data.</text>
</comment>
<sequence length="332" mass="35318">MKRAVPLLALLLGSFTLAQMETRILPDPLVVLGVVQETPNTSGLIVVRNRYSTHLRLVDGSTGELRRELWLPAEVIHSIAPALSRDGKWLALVMTPDPQSGWTRVGIINLTSSGKPDQPTGTTRTLASPGLKGTTMLALNADGSRLAAGNRNGYVQLWDTQEAKRLATITSDTKLEPSALHFTPDGKLFAPMFRGQTKTRLFNTLDGTLKNTLAGVGVGQFGPDSQGFLASRGRVIDLASGKELPAENGAFLKGIGGIVGFSMDGTRALVKRSGADTQGREWLEIREVASGRTLGALTRISDGYPEFLSPDGTSLIGGDGQGGVRILPIAPR</sequence>
<evidence type="ECO:0000256" key="2">
    <source>
        <dbReference type="SAM" id="SignalP"/>
    </source>
</evidence>
<evidence type="ECO:0000256" key="1">
    <source>
        <dbReference type="PROSITE-ProRule" id="PRU00221"/>
    </source>
</evidence>
<reference evidence="4" key="1">
    <citation type="journal article" date="2019" name="Int. J. Syst. Evol. Microbiol.">
        <title>The Global Catalogue of Microorganisms (GCM) 10K type strain sequencing project: providing services to taxonomists for standard genome sequencing and annotation.</title>
        <authorList>
            <consortium name="The Broad Institute Genomics Platform"/>
            <consortium name="The Broad Institute Genome Sequencing Center for Infectious Disease"/>
            <person name="Wu L."/>
            <person name="Ma J."/>
        </authorList>
    </citation>
    <scope>NUCLEOTIDE SEQUENCE [LARGE SCALE GENOMIC DNA]</scope>
    <source>
        <strain evidence="4">CCTCC AB 2013263</strain>
    </source>
</reference>
<protein>
    <submittedName>
        <fullName evidence="3">WD40 repeat domain-containing protein</fullName>
    </submittedName>
</protein>
<evidence type="ECO:0000313" key="3">
    <source>
        <dbReference type="EMBL" id="MFC3862121.1"/>
    </source>
</evidence>
<organism evidence="3 4">
    <name type="scientific">Deinococcus antarcticus</name>
    <dbReference type="NCBI Taxonomy" id="1298767"/>
    <lineage>
        <taxon>Bacteria</taxon>
        <taxon>Thermotogati</taxon>
        <taxon>Deinococcota</taxon>
        <taxon>Deinococci</taxon>
        <taxon>Deinococcales</taxon>
        <taxon>Deinococcaceae</taxon>
        <taxon>Deinococcus</taxon>
    </lineage>
</organism>
<proteinExistence type="predicted"/>
<dbReference type="InterPro" id="IPR001680">
    <property type="entry name" value="WD40_rpt"/>
</dbReference>
<keyword evidence="1" id="KW-0853">WD repeat</keyword>
<dbReference type="RefSeq" id="WP_380079688.1">
    <property type="nucleotide sequence ID" value="NZ_JBHRZF010000174.1"/>
</dbReference>
<gene>
    <name evidence="3" type="ORF">ACFOPQ_15240</name>
</gene>
<evidence type="ECO:0000313" key="4">
    <source>
        <dbReference type="Proteomes" id="UP001595748"/>
    </source>
</evidence>
<keyword evidence="4" id="KW-1185">Reference proteome</keyword>
<dbReference type="InterPro" id="IPR015943">
    <property type="entry name" value="WD40/YVTN_repeat-like_dom_sf"/>
</dbReference>